<organism evidence="3">
    <name type="scientific">Cladocopium goreaui</name>
    <dbReference type="NCBI Taxonomy" id="2562237"/>
    <lineage>
        <taxon>Eukaryota</taxon>
        <taxon>Sar</taxon>
        <taxon>Alveolata</taxon>
        <taxon>Dinophyceae</taxon>
        <taxon>Suessiales</taxon>
        <taxon>Symbiodiniaceae</taxon>
        <taxon>Cladocopium</taxon>
    </lineage>
</organism>
<gene>
    <name evidence="3" type="ORF">C1SCF055_LOCUS15444</name>
</gene>
<keyword evidence="5" id="KW-1185">Reference proteome</keyword>
<proteinExistence type="predicted"/>
<comment type="caution">
    <text evidence="3">The sequence shown here is derived from an EMBL/GenBank/DDBJ whole genome shotgun (WGS) entry which is preliminary data.</text>
</comment>
<name>A0A9P1CBU5_9DINO</name>
<protein>
    <submittedName>
        <fullName evidence="3">Uncharacterized protein</fullName>
    </submittedName>
</protein>
<evidence type="ECO:0000313" key="3">
    <source>
        <dbReference type="EMBL" id="CAI3988243.1"/>
    </source>
</evidence>
<evidence type="ECO:0000313" key="5">
    <source>
        <dbReference type="Proteomes" id="UP001152797"/>
    </source>
</evidence>
<reference evidence="3" key="1">
    <citation type="submission" date="2022-10" db="EMBL/GenBank/DDBJ databases">
        <authorList>
            <person name="Chen Y."/>
            <person name="Dougan E. K."/>
            <person name="Chan C."/>
            <person name="Rhodes N."/>
            <person name="Thang M."/>
        </authorList>
    </citation>
    <scope>NUCLEOTIDE SEQUENCE</scope>
</reference>
<feature type="chain" id="PRO_5043270283" evidence="2">
    <location>
        <begin position="27"/>
        <end position="139"/>
    </location>
</feature>
<evidence type="ECO:0000313" key="4">
    <source>
        <dbReference type="EMBL" id="CAL4775555.1"/>
    </source>
</evidence>
<dbReference type="EMBL" id="CAMXCT010001247">
    <property type="protein sequence ID" value="CAI3988243.1"/>
    <property type="molecule type" value="Genomic_DNA"/>
</dbReference>
<evidence type="ECO:0000256" key="1">
    <source>
        <dbReference type="SAM" id="MobiDB-lite"/>
    </source>
</evidence>
<sequence>MSMAHDWHLQPAVKLLFLSQLAQQLAEQLDCERGCCQPPVFEATAPLCSMPRPMFERDLWPVASTEEESEKDKNRRLSLGTTTTGVPEEDDVLSEFDVGEDINNVDDHPDGDGGVAQAICSEFKDPVCRLLTLLKLLHV</sequence>
<dbReference type="EMBL" id="CAMXCT020001247">
    <property type="protein sequence ID" value="CAL1141618.1"/>
    <property type="molecule type" value="Genomic_DNA"/>
</dbReference>
<keyword evidence="2" id="KW-0732">Signal</keyword>
<feature type="signal peptide" evidence="2">
    <location>
        <begin position="1"/>
        <end position="26"/>
    </location>
</feature>
<feature type="region of interest" description="Disordered" evidence="1">
    <location>
        <begin position="63"/>
        <end position="89"/>
    </location>
</feature>
<evidence type="ECO:0000256" key="2">
    <source>
        <dbReference type="SAM" id="SignalP"/>
    </source>
</evidence>
<reference evidence="4 5" key="2">
    <citation type="submission" date="2024-05" db="EMBL/GenBank/DDBJ databases">
        <authorList>
            <person name="Chen Y."/>
            <person name="Shah S."/>
            <person name="Dougan E. K."/>
            <person name="Thang M."/>
            <person name="Chan C."/>
        </authorList>
    </citation>
    <scope>NUCLEOTIDE SEQUENCE [LARGE SCALE GENOMIC DNA]</scope>
</reference>
<accession>A0A9P1CBU5</accession>
<dbReference type="AlphaFoldDB" id="A0A9P1CBU5"/>
<dbReference type="Proteomes" id="UP001152797">
    <property type="component" value="Unassembled WGS sequence"/>
</dbReference>
<dbReference type="EMBL" id="CAMXCT030001247">
    <property type="protein sequence ID" value="CAL4775555.1"/>
    <property type="molecule type" value="Genomic_DNA"/>
</dbReference>